<protein>
    <submittedName>
        <fullName evidence="2">Uncharacterized protein</fullName>
    </submittedName>
</protein>
<dbReference type="Proteomes" id="UP000623681">
    <property type="component" value="Unassembled WGS sequence"/>
</dbReference>
<organism evidence="2 3">
    <name type="scientific">Clostridium paridis</name>
    <dbReference type="NCBI Taxonomy" id="2803863"/>
    <lineage>
        <taxon>Bacteria</taxon>
        <taxon>Bacillati</taxon>
        <taxon>Bacillota</taxon>
        <taxon>Clostridia</taxon>
        <taxon>Eubacteriales</taxon>
        <taxon>Clostridiaceae</taxon>
        <taxon>Clostridium</taxon>
    </lineage>
</organism>
<dbReference type="RefSeq" id="WP_202766587.1">
    <property type="nucleotide sequence ID" value="NZ_JAESWA010000017.1"/>
</dbReference>
<feature type="transmembrane region" description="Helical" evidence="1">
    <location>
        <begin position="7"/>
        <end position="36"/>
    </location>
</feature>
<proteinExistence type="predicted"/>
<keyword evidence="1" id="KW-0472">Membrane</keyword>
<dbReference type="EMBL" id="JAESWA010000017">
    <property type="protein sequence ID" value="MBL4931219.1"/>
    <property type="molecule type" value="Genomic_DNA"/>
</dbReference>
<evidence type="ECO:0000313" key="2">
    <source>
        <dbReference type="EMBL" id="MBL4931219.1"/>
    </source>
</evidence>
<accession>A0A937FDG6</accession>
<evidence type="ECO:0000313" key="3">
    <source>
        <dbReference type="Proteomes" id="UP000623681"/>
    </source>
</evidence>
<keyword evidence="1" id="KW-1133">Transmembrane helix</keyword>
<reference evidence="2" key="1">
    <citation type="submission" date="2021-01" db="EMBL/GenBank/DDBJ databases">
        <title>Genome public.</title>
        <authorList>
            <person name="Liu C."/>
            <person name="Sun Q."/>
        </authorList>
    </citation>
    <scope>NUCLEOTIDE SEQUENCE</scope>
    <source>
        <strain evidence="2">YIM B02565</strain>
    </source>
</reference>
<name>A0A937FDG6_9CLOT</name>
<sequence>MRYSLKVIVTFISSLLCTYLIVGYVKSTVFAAIHWVEGVTIWDKLREYYVRTFNQNIIPSIILAVLLTAFIMLIRRKKTYK</sequence>
<keyword evidence="1" id="KW-0812">Transmembrane</keyword>
<comment type="caution">
    <text evidence="2">The sequence shown here is derived from an EMBL/GenBank/DDBJ whole genome shotgun (WGS) entry which is preliminary data.</text>
</comment>
<keyword evidence="3" id="KW-1185">Reference proteome</keyword>
<gene>
    <name evidence="2" type="ORF">JK634_05330</name>
</gene>
<evidence type="ECO:0000256" key="1">
    <source>
        <dbReference type="SAM" id="Phobius"/>
    </source>
</evidence>
<dbReference type="AlphaFoldDB" id="A0A937FDG6"/>
<feature type="transmembrane region" description="Helical" evidence="1">
    <location>
        <begin position="56"/>
        <end position="74"/>
    </location>
</feature>